<proteinExistence type="predicted"/>
<organism evidence="1 2">
    <name type="scientific">Niabella ginsengisoli</name>
    <dbReference type="NCBI Taxonomy" id="522298"/>
    <lineage>
        <taxon>Bacteria</taxon>
        <taxon>Pseudomonadati</taxon>
        <taxon>Bacteroidota</taxon>
        <taxon>Chitinophagia</taxon>
        <taxon>Chitinophagales</taxon>
        <taxon>Chitinophagaceae</taxon>
        <taxon>Niabella</taxon>
    </lineage>
</organism>
<protein>
    <submittedName>
        <fullName evidence="1">Uncharacterized protein</fullName>
    </submittedName>
</protein>
<dbReference type="EMBL" id="JAKWBL010000002">
    <property type="protein sequence ID" value="MCH5598982.1"/>
    <property type="molecule type" value="Genomic_DNA"/>
</dbReference>
<evidence type="ECO:0000313" key="1">
    <source>
        <dbReference type="EMBL" id="MCH5598982.1"/>
    </source>
</evidence>
<dbReference type="Proteomes" id="UP001202248">
    <property type="component" value="Unassembled WGS sequence"/>
</dbReference>
<reference evidence="1 2" key="1">
    <citation type="submission" date="2022-02" db="EMBL/GenBank/DDBJ databases">
        <authorList>
            <person name="Min J."/>
        </authorList>
    </citation>
    <scope>NUCLEOTIDE SEQUENCE [LARGE SCALE GENOMIC DNA]</scope>
    <source>
        <strain evidence="1 2">GR10-1</strain>
    </source>
</reference>
<keyword evidence="2" id="KW-1185">Reference proteome</keyword>
<accession>A0ABS9SKW5</accession>
<sequence>MITETARSFDDGQANYSATYTIPDLSENRCIKVVVTDTLGRVYEKNLVVKITPSVVFSTVAKIETVENFYGPYYATWLSGRVYMRKHTDYKNEIDFSLGDVVIASEGATVLPALINPAQRSANGLLTIEGLQSATFDSTTLSAAEYNGISQVNAGAIASLPDPTQNVIPIRSGKVYLFKTANGKKGLIHISALTQKSGTIENTNGEWVAQTNYYEATLSSKTVLP</sequence>
<comment type="caution">
    <text evidence="1">The sequence shown here is derived from an EMBL/GenBank/DDBJ whole genome shotgun (WGS) entry which is preliminary data.</text>
</comment>
<name>A0ABS9SKW5_9BACT</name>
<gene>
    <name evidence="1" type="ORF">MKP09_14240</name>
</gene>
<evidence type="ECO:0000313" key="2">
    <source>
        <dbReference type="Proteomes" id="UP001202248"/>
    </source>
</evidence>
<dbReference type="RefSeq" id="WP_240830643.1">
    <property type="nucleotide sequence ID" value="NZ_JAKWBL010000002.1"/>
</dbReference>